<feature type="region of interest" description="Disordered" evidence="4">
    <location>
        <begin position="1"/>
        <end position="38"/>
    </location>
</feature>
<evidence type="ECO:0000313" key="6">
    <source>
        <dbReference type="Proteomes" id="UP000221168"/>
    </source>
</evidence>
<keyword evidence="6" id="KW-1185">Reference proteome</keyword>
<comment type="caution">
    <text evidence="5">The sequence shown here is derived from an EMBL/GenBank/DDBJ whole genome shotgun (WGS) entry which is preliminary data.</text>
</comment>
<dbReference type="CDD" id="cd06413">
    <property type="entry name" value="GH25_muramidase_1"/>
    <property type="match status" value="1"/>
</dbReference>
<evidence type="ECO:0000256" key="2">
    <source>
        <dbReference type="ARBA" id="ARBA00022801"/>
    </source>
</evidence>
<gene>
    <name evidence="5" type="ORF">CSC94_21495</name>
</gene>
<dbReference type="Proteomes" id="UP000221168">
    <property type="component" value="Unassembled WGS sequence"/>
</dbReference>
<evidence type="ECO:0000256" key="4">
    <source>
        <dbReference type="SAM" id="MobiDB-lite"/>
    </source>
</evidence>
<dbReference type="Gene3D" id="3.20.20.80">
    <property type="entry name" value="Glycosidases"/>
    <property type="match status" value="1"/>
</dbReference>
<dbReference type="GO" id="GO:0016052">
    <property type="term" value="P:carbohydrate catabolic process"/>
    <property type="evidence" value="ECO:0007669"/>
    <property type="project" value="TreeGrafter"/>
</dbReference>
<name>A0A2G1QIF2_9HYPH</name>
<protein>
    <submittedName>
        <fullName evidence="5">Muramidase</fullName>
    </submittedName>
</protein>
<keyword evidence="2" id="KW-0378">Hydrolase</keyword>
<accession>A0A2G1QIF2</accession>
<evidence type="ECO:0000256" key="3">
    <source>
        <dbReference type="ARBA" id="ARBA00023295"/>
    </source>
</evidence>
<dbReference type="PROSITE" id="PS51904">
    <property type="entry name" value="GLYCOSYL_HYDROL_F25_2"/>
    <property type="match status" value="1"/>
</dbReference>
<proteinExistence type="inferred from homology"/>
<dbReference type="AlphaFoldDB" id="A0A2G1QIF2"/>
<dbReference type="EMBL" id="PDVP01000020">
    <property type="protein sequence ID" value="PHP64988.1"/>
    <property type="molecule type" value="Genomic_DNA"/>
</dbReference>
<dbReference type="GO" id="GO:0016998">
    <property type="term" value="P:cell wall macromolecule catabolic process"/>
    <property type="evidence" value="ECO:0007669"/>
    <property type="project" value="InterPro"/>
</dbReference>
<dbReference type="GO" id="GO:0003796">
    <property type="term" value="F:lysozyme activity"/>
    <property type="evidence" value="ECO:0007669"/>
    <property type="project" value="InterPro"/>
</dbReference>
<dbReference type="OrthoDB" id="9798192at2"/>
<dbReference type="SUPFAM" id="SSF51445">
    <property type="entry name" value="(Trans)glycosidases"/>
    <property type="match status" value="1"/>
</dbReference>
<reference evidence="5 6" key="1">
    <citation type="submission" date="2017-10" db="EMBL/GenBank/DDBJ databases">
        <title>Sedimentibacterium mangrovi gen. nov., sp. nov., a novel member of family Phyllobacteriacea isolated from mangrove sediment.</title>
        <authorList>
            <person name="Liao H."/>
            <person name="Tian Y."/>
        </authorList>
    </citation>
    <scope>NUCLEOTIDE SEQUENCE [LARGE SCALE GENOMIC DNA]</scope>
    <source>
        <strain evidence="5 6">X9-2-2</strain>
    </source>
</reference>
<evidence type="ECO:0000313" key="5">
    <source>
        <dbReference type="EMBL" id="PHP64988.1"/>
    </source>
</evidence>
<dbReference type="InterPro" id="IPR017853">
    <property type="entry name" value="GH"/>
</dbReference>
<evidence type="ECO:0000256" key="1">
    <source>
        <dbReference type="ARBA" id="ARBA00010646"/>
    </source>
</evidence>
<dbReference type="InterPro" id="IPR002053">
    <property type="entry name" value="Glyco_hydro_25"/>
</dbReference>
<keyword evidence="3" id="KW-0326">Glycosidase</keyword>
<dbReference type="SMART" id="SM00641">
    <property type="entry name" value="Glyco_25"/>
    <property type="match status" value="1"/>
</dbReference>
<sequence>MITGSIGAPVPARAVGQAPAPAAPTVETNAGAHAEPADSTRAELVALSAEPAPREVVKAITRTIRKPRFSDAKPVSFGKVEPDDYPVHGVDVSRWQGDIDWVSLKKQGANFAYIKSTEGDDHIDPSFLKNWQAAGRAGVPRGAYHFFYWCSVAEVQADWFIQNVPKEKGALPPVIDVEWNAHSKTCPTRPARAVVLAKMKVFMEKLERHYGQEPVIYTTPDFYDDNLQGQFTGHSFWLRSTADHPKNVYPGRDFAFWQYTGTGLASGVDNHIDLNAFNGTREGWRNWLEKRVH</sequence>
<dbReference type="PANTHER" id="PTHR34135:SF2">
    <property type="entry name" value="LYSOZYME"/>
    <property type="match status" value="1"/>
</dbReference>
<feature type="compositionally biased region" description="Low complexity" evidence="4">
    <location>
        <begin position="7"/>
        <end position="24"/>
    </location>
</feature>
<comment type="similarity">
    <text evidence="1">Belongs to the glycosyl hydrolase 25 family.</text>
</comment>
<dbReference type="Pfam" id="PF01183">
    <property type="entry name" value="Glyco_hydro_25"/>
    <property type="match status" value="1"/>
</dbReference>
<organism evidence="5 6">
    <name type="scientific">Zhengella mangrovi</name>
    <dbReference type="NCBI Taxonomy" id="1982044"/>
    <lineage>
        <taxon>Bacteria</taxon>
        <taxon>Pseudomonadati</taxon>
        <taxon>Pseudomonadota</taxon>
        <taxon>Alphaproteobacteria</taxon>
        <taxon>Hyphomicrobiales</taxon>
        <taxon>Notoacmeibacteraceae</taxon>
        <taxon>Zhengella</taxon>
    </lineage>
</organism>
<dbReference type="PANTHER" id="PTHR34135">
    <property type="entry name" value="LYSOZYME"/>
    <property type="match status" value="1"/>
</dbReference>
<dbReference type="GO" id="GO:0009253">
    <property type="term" value="P:peptidoglycan catabolic process"/>
    <property type="evidence" value="ECO:0007669"/>
    <property type="project" value="InterPro"/>
</dbReference>
<dbReference type="InterPro" id="IPR018077">
    <property type="entry name" value="Glyco_hydro_fam25_subgr"/>
</dbReference>